<comment type="caution">
    <text evidence="1">The sequence shown here is derived from an EMBL/GenBank/DDBJ whole genome shotgun (WGS) entry which is preliminary data.</text>
</comment>
<dbReference type="EMBL" id="PYDT01000005">
    <property type="protein sequence ID" value="THU59886.1"/>
    <property type="molecule type" value="Genomic_DNA"/>
</dbReference>
<evidence type="ECO:0000313" key="2">
    <source>
        <dbReference type="Proteomes" id="UP000317650"/>
    </source>
</evidence>
<sequence length="60" mass="6853">MLQDGFSEELLNVQSQREVITFTTTSEAFWSDAGIQEMSESKVMRRKTRLDEGISAQILI</sequence>
<dbReference type="AlphaFoldDB" id="A0A4V4H6H1"/>
<proteinExistence type="predicted"/>
<accession>A0A4V4H6H1</accession>
<evidence type="ECO:0000313" key="1">
    <source>
        <dbReference type="EMBL" id="THU59886.1"/>
    </source>
</evidence>
<protein>
    <submittedName>
        <fullName evidence="1">Uncharacterized protein</fullName>
    </submittedName>
</protein>
<dbReference type="Proteomes" id="UP000317650">
    <property type="component" value="Chromosome 7"/>
</dbReference>
<reference evidence="1 2" key="1">
    <citation type="journal article" date="2019" name="Nat. Plants">
        <title>Genome sequencing of Musa balbisiana reveals subgenome evolution and function divergence in polyploid bananas.</title>
        <authorList>
            <person name="Yao X."/>
        </authorList>
    </citation>
    <scope>NUCLEOTIDE SEQUENCE [LARGE SCALE GENOMIC DNA]</scope>
    <source>
        <strain evidence="2">cv. DH-PKW</strain>
        <tissue evidence="1">Leaves</tissue>
    </source>
</reference>
<name>A0A4V4H6H1_MUSBA</name>
<keyword evidence="2" id="KW-1185">Reference proteome</keyword>
<organism evidence="1 2">
    <name type="scientific">Musa balbisiana</name>
    <name type="common">Banana</name>
    <dbReference type="NCBI Taxonomy" id="52838"/>
    <lineage>
        <taxon>Eukaryota</taxon>
        <taxon>Viridiplantae</taxon>
        <taxon>Streptophyta</taxon>
        <taxon>Embryophyta</taxon>
        <taxon>Tracheophyta</taxon>
        <taxon>Spermatophyta</taxon>
        <taxon>Magnoliopsida</taxon>
        <taxon>Liliopsida</taxon>
        <taxon>Zingiberales</taxon>
        <taxon>Musaceae</taxon>
        <taxon>Musa</taxon>
    </lineage>
</organism>
<gene>
    <name evidence="1" type="ORF">C4D60_Mb07t06750</name>
</gene>